<evidence type="ECO:0000256" key="1">
    <source>
        <dbReference type="SAM" id="MobiDB-lite"/>
    </source>
</evidence>
<dbReference type="Proteomes" id="UP001459277">
    <property type="component" value="Unassembled WGS sequence"/>
</dbReference>
<proteinExistence type="predicted"/>
<name>A0AAW2CB76_9ROSI</name>
<accession>A0AAW2CB76</accession>
<keyword evidence="3" id="KW-1185">Reference proteome</keyword>
<dbReference type="AlphaFoldDB" id="A0AAW2CB76"/>
<organism evidence="2 3">
    <name type="scientific">Lithocarpus litseifolius</name>
    <dbReference type="NCBI Taxonomy" id="425828"/>
    <lineage>
        <taxon>Eukaryota</taxon>
        <taxon>Viridiplantae</taxon>
        <taxon>Streptophyta</taxon>
        <taxon>Embryophyta</taxon>
        <taxon>Tracheophyta</taxon>
        <taxon>Spermatophyta</taxon>
        <taxon>Magnoliopsida</taxon>
        <taxon>eudicotyledons</taxon>
        <taxon>Gunneridae</taxon>
        <taxon>Pentapetalae</taxon>
        <taxon>rosids</taxon>
        <taxon>fabids</taxon>
        <taxon>Fagales</taxon>
        <taxon>Fagaceae</taxon>
        <taxon>Lithocarpus</taxon>
    </lineage>
</organism>
<sequence>MSRLQASSDVHLRVSKPGSPNRSEIGDGGLELQASISDLRTDRSRGLEIQADLRSEIGDRGLEIQAWISVRFGSRTRLGDPSLVLDPNRSEIQAWISKPRAPIRSEIGLDLQASSSDPIGDRLGSPSLDLSDLIGDRLGSPSLDLGSKIGDGGLDLQASISDPIGDGGLESSTSEPRFDGDRVFAGFVAGVRLRVLKEMGVELRNVSSHCSVERQRSFDGDELDGGVVEAGGG</sequence>
<comment type="caution">
    <text evidence="2">The sequence shown here is derived from an EMBL/GenBank/DDBJ whole genome shotgun (WGS) entry which is preliminary data.</text>
</comment>
<evidence type="ECO:0000313" key="3">
    <source>
        <dbReference type="Proteomes" id="UP001459277"/>
    </source>
</evidence>
<dbReference type="EMBL" id="JAZDWU010000008">
    <property type="protein sequence ID" value="KAK9994728.1"/>
    <property type="molecule type" value="Genomic_DNA"/>
</dbReference>
<protein>
    <submittedName>
        <fullName evidence="2">Uncharacterized protein</fullName>
    </submittedName>
</protein>
<evidence type="ECO:0000313" key="2">
    <source>
        <dbReference type="EMBL" id="KAK9994728.1"/>
    </source>
</evidence>
<feature type="region of interest" description="Disordered" evidence="1">
    <location>
        <begin position="1"/>
        <end position="30"/>
    </location>
</feature>
<gene>
    <name evidence="2" type="ORF">SO802_024431</name>
</gene>
<reference evidence="2 3" key="1">
    <citation type="submission" date="2024-01" db="EMBL/GenBank/DDBJ databases">
        <title>A telomere-to-telomere, gap-free genome of sweet tea (Lithocarpus litseifolius).</title>
        <authorList>
            <person name="Zhou J."/>
        </authorList>
    </citation>
    <scope>NUCLEOTIDE SEQUENCE [LARGE SCALE GENOMIC DNA]</scope>
    <source>
        <strain evidence="2">Zhou-2022a</strain>
        <tissue evidence="2">Leaf</tissue>
    </source>
</reference>